<evidence type="ECO:0000256" key="5">
    <source>
        <dbReference type="ARBA" id="ARBA00010570"/>
    </source>
</evidence>
<dbReference type="SUPFAM" id="SSF54236">
    <property type="entry name" value="Ubiquitin-like"/>
    <property type="match status" value="1"/>
</dbReference>
<evidence type="ECO:0000256" key="10">
    <source>
        <dbReference type="ARBA" id="ARBA00023242"/>
    </source>
</evidence>
<dbReference type="FunFam" id="4.10.1060.50:FF:000001">
    <property type="entry name" value="ubiquitin-60S ribosomal protein L40"/>
    <property type="match status" value="1"/>
</dbReference>
<proteinExistence type="inferred from homology"/>
<evidence type="ECO:0000313" key="14">
    <source>
        <dbReference type="EMBL" id="WOG94583.1"/>
    </source>
</evidence>
<gene>
    <name evidence="14" type="ORF">DCAR_0313879</name>
</gene>
<keyword evidence="15" id="KW-1185">Reference proteome</keyword>
<keyword evidence="10" id="KW-0539">Nucleus</keyword>
<comment type="similarity">
    <text evidence="4">In the N-terminal section; belongs to the ubiquitin family.</text>
</comment>
<evidence type="ECO:0000313" key="15">
    <source>
        <dbReference type="Proteomes" id="UP000077755"/>
    </source>
</evidence>
<keyword evidence="11" id="KW-0687">Ribonucleoprotein</keyword>
<evidence type="ECO:0000256" key="4">
    <source>
        <dbReference type="ARBA" id="ARBA00008373"/>
    </source>
</evidence>
<keyword evidence="8" id="KW-0832">Ubl conjugation</keyword>
<dbReference type="Pfam" id="PF01020">
    <property type="entry name" value="Ribosomal_L40e"/>
    <property type="match status" value="1"/>
</dbReference>
<dbReference type="GO" id="GO:0005634">
    <property type="term" value="C:nucleus"/>
    <property type="evidence" value="ECO:0007669"/>
    <property type="project" value="UniProtKB-SubCell"/>
</dbReference>
<name>A0AAF0WU16_DAUCS</name>
<accession>A0AAF0WU16</accession>
<feature type="domain" description="Ubiquitin-like" evidence="13">
    <location>
        <begin position="1"/>
        <end position="77"/>
    </location>
</feature>
<dbReference type="GO" id="GO:0003729">
    <property type="term" value="F:mRNA binding"/>
    <property type="evidence" value="ECO:0007669"/>
    <property type="project" value="UniProtKB-ARBA"/>
</dbReference>
<comment type="similarity">
    <text evidence="5">In the C-terminal section; belongs to the eukaryotic ribosomal protein eL40 family.</text>
</comment>
<comment type="subcellular location">
    <subcellularLocation>
        <location evidence="3">Cytoplasm</location>
    </subcellularLocation>
    <subcellularLocation>
        <location evidence="2">Nucleus</location>
    </subcellularLocation>
</comment>
<reference evidence="14" key="1">
    <citation type="journal article" date="2016" name="Nat. Genet.">
        <title>A high-quality carrot genome assembly provides new insights into carotenoid accumulation and asterid genome evolution.</title>
        <authorList>
            <person name="Iorizzo M."/>
            <person name="Ellison S."/>
            <person name="Senalik D."/>
            <person name="Zeng P."/>
            <person name="Satapoomin P."/>
            <person name="Huang J."/>
            <person name="Bowman M."/>
            <person name="Iovene M."/>
            <person name="Sanseverino W."/>
            <person name="Cavagnaro P."/>
            <person name="Yildiz M."/>
            <person name="Macko-Podgorni A."/>
            <person name="Moranska E."/>
            <person name="Grzebelus E."/>
            <person name="Grzebelus D."/>
            <person name="Ashrafi H."/>
            <person name="Zheng Z."/>
            <person name="Cheng S."/>
            <person name="Spooner D."/>
            <person name="Van Deynze A."/>
            <person name="Simon P."/>
        </authorList>
    </citation>
    <scope>NUCLEOTIDE SEQUENCE</scope>
    <source>
        <tissue evidence="14">Leaf</tissue>
    </source>
</reference>
<organism evidence="14 15">
    <name type="scientific">Daucus carota subsp. sativus</name>
    <name type="common">Carrot</name>
    <dbReference type="NCBI Taxonomy" id="79200"/>
    <lineage>
        <taxon>Eukaryota</taxon>
        <taxon>Viridiplantae</taxon>
        <taxon>Streptophyta</taxon>
        <taxon>Embryophyta</taxon>
        <taxon>Tracheophyta</taxon>
        <taxon>Spermatophyta</taxon>
        <taxon>Magnoliopsida</taxon>
        <taxon>eudicotyledons</taxon>
        <taxon>Gunneridae</taxon>
        <taxon>Pentapetalae</taxon>
        <taxon>asterids</taxon>
        <taxon>campanulids</taxon>
        <taxon>Apiales</taxon>
        <taxon>Apiaceae</taxon>
        <taxon>Apioideae</taxon>
        <taxon>Scandiceae</taxon>
        <taxon>Daucinae</taxon>
        <taxon>Daucus</taxon>
        <taxon>Daucus sect. Daucus</taxon>
    </lineage>
</organism>
<dbReference type="GO" id="GO:0005840">
    <property type="term" value="C:ribosome"/>
    <property type="evidence" value="ECO:0007669"/>
    <property type="project" value="UniProtKB-KW"/>
</dbReference>
<dbReference type="PRINTS" id="PR00348">
    <property type="entry name" value="UBIQUITIN"/>
</dbReference>
<dbReference type="SMART" id="SM01377">
    <property type="entry name" value="Ribosomal_L40e"/>
    <property type="match status" value="1"/>
</dbReference>
<dbReference type="Gene3D" id="3.10.20.90">
    <property type="entry name" value="Phosphatidylinositol 3-kinase Catalytic Subunit, Chain A, domain 1"/>
    <property type="match status" value="1"/>
</dbReference>
<dbReference type="InterPro" id="IPR000626">
    <property type="entry name" value="Ubiquitin-like_dom"/>
</dbReference>
<evidence type="ECO:0000256" key="11">
    <source>
        <dbReference type="ARBA" id="ARBA00023274"/>
    </source>
</evidence>
<dbReference type="SMART" id="SM00213">
    <property type="entry name" value="UBQ"/>
    <property type="match status" value="1"/>
</dbReference>
<dbReference type="Pfam" id="PF00240">
    <property type="entry name" value="ubiquitin"/>
    <property type="match status" value="1"/>
</dbReference>
<evidence type="ECO:0000256" key="9">
    <source>
        <dbReference type="ARBA" id="ARBA00022980"/>
    </source>
</evidence>
<evidence type="ECO:0000256" key="8">
    <source>
        <dbReference type="ARBA" id="ARBA00022843"/>
    </source>
</evidence>
<dbReference type="InterPro" id="IPR019956">
    <property type="entry name" value="Ubiquitin_dom"/>
</dbReference>
<evidence type="ECO:0000256" key="1">
    <source>
        <dbReference type="ARBA" id="ARBA00002241"/>
    </source>
</evidence>
<evidence type="ECO:0000256" key="3">
    <source>
        <dbReference type="ARBA" id="ARBA00004496"/>
    </source>
</evidence>
<dbReference type="AlphaFoldDB" id="A0AAF0WU16"/>
<dbReference type="Proteomes" id="UP000077755">
    <property type="component" value="Chromosome 3"/>
</dbReference>
<dbReference type="InterPro" id="IPR050158">
    <property type="entry name" value="Ubiquitin_ubiquitin-like"/>
</dbReference>
<evidence type="ECO:0000256" key="12">
    <source>
        <dbReference type="ARBA" id="ARBA00035124"/>
    </source>
</evidence>
<protein>
    <recommendedName>
        <fullName evidence="13">Ubiquitin-like domain-containing protein</fullName>
    </recommendedName>
</protein>
<dbReference type="GO" id="GO:0003735">
    <property type="term" value="F:structural constituent of ribosome"/>
    <property type="evidence" value="ECO:0007669"/>
    <property type="project" value="InterPro"/>
</dbReference>
<dbReference type="InterPro" id="IPR001975">
    <property type="entry name" value="Ribosomal_eL40_dom"/>
</dbReference>
<dbReference type="PROSITE" id="PS50053">
    <property type="entry name" value="UBIQUITIN_2"/>
    <property type="match status" value="1"/>
</dbReference>
<sequence>MQIFVKSLSSKTLALGVDSSDTVESVKKQIANENAVADVEELRLAFAGRELEDHRVIGDYPIHNESTLDVLLRLRGGKGGPPKIDLNLVALAQKHNQRKMICRKCYARLDIRAKNCRKKKCGHSNQLRPKSVLDSKGSG</sequence>
<dbReference type="InterPro" id="IPR029071">
    <property type="entry name" value="Ubiquitin-like_domsf"/>
</dbReference>
<dbReference type="Gene3D" id="4.10.1060.50">
    <property type="match status" value="1"/>
</dbReference>
<dbReference type="InterPro" id="IPR038587">
    <property type="entry name" value="Ribosomal_eL40_sf"/>
</dbReference>
<dbReference type="GO" id="GO:0005737">
    <property type="term" value="C:cytoplasm"/>
    <property type="evidence" value="ECO:0007669"/>
    <property type="project" value="UniProtKB-SubCell"/>
</dbReference>
<dbReference type="GO" id="GO:1990904">
    <property type="term" value="C:ribonucleoprotein complex"/>
    <property type="evidence" value="ECO:0007669"/>
    <property type="project" value="UniProtKB-KW"/>
</dbReference>
<evidence type="ECO:0000256" key="7">
    <source>
        <dbReference type="ARBA" id="ARBA00022499"/>
    </source>
</evidence>
<evidence type="ECO:0000259" key="13">
    <source>
        <dbReference type="PROSITE" id="PS50053"/>
    </source>
</evidence>
<keyword evidence="7" id="KW-1017">Isopeptide bond</keyword>
<keyword evidence="6" id="KW-0963">Cytoplasm</keyword>
<keyword evidence="9" id="KW-0689">Ribosomal protein</keyword>
<dbReference type="PANTHER" id="PTHR10666">
    <property type="entry name" value="UBIQUITIN"/>
    <property type="match status" value="1"/>
</dbReference>
<dbReference type="InterPro" id="IPR011332">
    <property type="entry name" value="Ribosomal_zn-bd"/>
</dbReference>
<reference evidence="14" key="2">
    <citation type="submission" date="2022-03" db="EMBL/GenBank/DDBJ databases">
        <title>Draft title - Genomic analysis of global carrot germplasm unveils the trajectory of domestication and the origin of high carotenoid orange carrot.</title>
        <authorList>
            <person name="Iorizzo M."/>
            <person name="Ellison S."/>
            <person name="Senalik D."/>
            <person name="Macko-Podgorni A."/>
            <person name="Grzebelus D."/>
            <person name="Bostan H."/>
            <person name="Rolling W."/>
            <person name="Curaba J."/>
            <person name="Simon P."/>
        </authorList>
    </citation>
    <scope>NUCLEOTIDE SEQUENCE</scope>
    <source>
        <tissue evidence="14">Leaf</tissue>
    </source>
</reference>
<comment type="function">
    <text evidence="1">Component of the 60S subunit of the ribosome.</text>
</comment>
<dbReference type="GO" id="GO:0006412">
    <property type="term" value="P:translation"/>
    <property type="evidence" value="ECO:0007669"/>
    <property type="project" value="InterPro"/>
</dbReference>
<evidence type="ECO:0000256" key="2">
    <source>
        <dbReference type="ARBA" id="ARBA00004123"/>
    </source>
</evidence>
<dbReference type="SUPFAM" id="SSF57829">
    <property type="entry name" value="Zn-binding ribosomal proteins"/>
    <property type="match status" value="1"/>
</dbReference>
<comment type="subunit">
    <text evidence="12">Part of the 60S ribosomal subunit.</text>
</comment>
<dbReference type="EMBL" id="CP093345">
    <property type="protein sequence ID" value="WOG94583.1"/>
    <property type="molecule type" value="Genomic_DNA"/>
</dbReference>
<evidence type="ECO:0000256" key="6">
    <source>
        <dbReference type="ARBA" id="ARBA00022490"/>
    </source>
</evidence>